<dbReference type="STRING" id="765440.A0A0C3F949"/>
<reference evidence="9" key="2">
    <citation type="submission" date="2015-01" db="EMBL/GenBank/DDBJ databases">
        <title>Evolutionary Origins and Diversification of the Mycorrhizal Mutualists.</title>
        <authorList>
            <consortium name="DOE Joint Genome Institute"/>
            <consortium name="Mycorrhizal Genomics Consortium"/>
            <person name="Kohler A."/>
            <person name="Kuo A."/>
            <person name="Nagy L.G."/>
            <person name="Floudas D."/>
            <person name="Copeland A."/>
            <person name="Barry K.W."/>
            <person name="Cichocki N."/>
            <person name="Veneault-Fourrey C."/>
            <person name="LaButti K."/>
            <person name="Lindquist E.A."/>
            <person name="Lipzen A."/>
            <person name="Lundell T."/>
            <person name="Morin E."/>
            <person name="Murat C."/>
            <person name="Riley R."/>
            <person name="Ohm R."/>
            <person name="Sun H."/>
            <person name="Tunlid A."/>
            <person name="Henrissat B."/>
            <person name="Grigoriev I.V."/>
            <person name="Hibbett D.S."/>
            <person name="Martin F."/>
        </authorList>
    </citation>
    <scope>NUCLEOTIDE SEQUENCE [LARGE SCALE GENOMIC DNA]</scope>
    <source>
        <strain evidence="9">F 1598</strain>
    </source>
</reference>
<gene>
    <name evidence="8" type="ORF">PILCRDRAFT_826594</name>
</gene>
<name>A0A0C3F949_PILCF</name>
<dbReference type="InParanoid" id="A0A0C3F949"/>
<reference evidence="8 9" key="1">
    <citation type="submission" date="2014-04" db="EMBL/GenBank/DDBJ databases">
        <authorList>
            <consortium name="DOE Joint Genome Institute"/>
            <person name="Kuo A."/>
            <person name="Tarkka M."/>
            <person name="Buscot F."/>
            <person name="Kohler A."/>
            <person name="Nagy L.G."/>
            <person name="Floudas D."/>
            <person name="Copeland A."/>
            <person name="Barry K.W."/>
            <person name="Cichocki N."/>
            <person name="Veneault-Fourrey C."/>
            <person name="LaButti K."/>
            <person name="Lindquist E.A."/>
            <person name="Lipzen A."/>
            <person name="Lundell T."/>
            <person name="Morin E."/>
            <person name="Murat C."/>
            <person name="Sun H."/>
            <person name="Tunlid A."/>
            <person name="Henrissat B."/>
            <person name="Grigoriev I.V."/>
            <person name="Hibbett D.S."/>
            <person name="Martin F."/>
            <person name="Nordberg H.P."/>
            <person name="Cantor M.N."/>
            <person name="Hua S.X."/>
        </authorList>
    </citation>
    <scope>NUCLEOTIDE SEQUENCE [LARGE SCALE GENOMIC DNA]</scope>
    <source>
        <strain evidence="8 9">F 1598</strain>
    </source>
</reference>
<dbReference type="GO" id="GO:0015297">
    <property type="term" value="F:antiporter activity"/>
    <property type="evidence" value="ECO:0007669"/>
    <property type="project" value="InterPro"/>
</dbReference>
<feature type="transmembrane region" description="Helical" evidence="7">
    <location>
        <begin position="169"/>
        <end position="189"/>
    </location>
</feature>
<organism evidence="8 9">
    <name type="scientific">Piloderma croceum (strain F 1598)</name>
    <dbReference type="NCBI Taxonomy" id="765440"/>
    <lineage>
        <taxon>Eukaryota</taxon>
        <taxon>Fungi</taxon>
        <taxon>Dikarya</taxon>
        <taxon>Basidiomycota</taxon>
        <taxon>Agaricomycotina</taxon>
        <taxon>Agaricomycetes</taxon>
        <taxon>Agaricomycetidae</taxon>
        <taxon>Atheliales</taxon>
        <taxon>Atheliaceae</taxon>
        <taxon>Piloderma</taxon>
    </lineage>
</organism>
<feature type="transmembrane region" description="Helical" evidence="7">
    <location>
        <begin position="219"/>
        <end position="237"/>
    </location>
</feature>
<evidence type="ECO:0000256" key="5">
    <source>
        <dbReference type="ARBA" id="ARBA00023136"/>
    </source>
</evidence>
<evidence type="ECO:0000256" key="2">
    <source>
        <dbReference type="ARBA" id="ARBA00010199"/>
    </source>
</evidence>
<dbReference type="NCBIfam" id="TIGR00797">
    <property type="entry name" value="matE"/>
    <property type="match status" value="1"/>
</dbReference>
<dbReference type="Proteomes" id="UP000054166">
    <property type="component" value="Unassembled WGS sequence"/>
</dbReference>
<dbReference type="FunCoup" id="A0A0C3F949">
    <property type="interactions" value="107"/>
</dbReference>
<dbReference type="AlphaFoldDB" id="A0A0C3F949"/>
<evidence type="ECO:0000256" key="1">
    <source>
        <dbReference type="ARBA" id="ARBA00004141"/>
    </source>
</evidence>
<evidence type="ECO:0008006" key="10">
    <source>
        <dbReference type="Google" id="ProtNLM"/>
    </source>
</evidence>
<feature type="transmembrane region" description="Helical" evidence="7">
    <location>
        <begin position="257"/>
        <end position="278"/>
    </location>
</feature>
<feature type="transmembrane region" description="Helical" evidence="7">
    <location>
        <begin position="314"/>
        <end position="342"/>
    </location>
</feature>
<evidence type="ECO:0000256" key="3">
    <source>
        <dbReference type="ARBA" id="ARBA00022692"/>
    </source>
</evidence>
<accession>A0A0C3F949</accession>
<comment type="similarity">
    <text evidence="2">Belongs to the multi antimicrobial extrusion (MATE) (TC 2.A.66.1) family.</text>
</comment>
<feature type="transmembrane region" description="Helical" evidence="7">
    <location>
        <begin position="537"/>
        <end position="560"/>
    </location>
</feature>
<dbReference type="GO" id="GO:0016020">
    <property type="term" value="C:membrane"/>
    <property type="evidence" value="ECO:0007669"/>
    <property type="project" value="UniProtKB-SubCell"/>
</dbReference>
<dbReference type="HOGENOM" id="CLU_012893_1_2_1"/>
<dbReference type="EMBL" id="KN833037">
    <property type="protein sequence ID" value="KIM76226.1"/>
    <property type="molecule type" value="Genomic_DNA"/>
</dbReference>
<feature type="transmembrane region" description="Helical" evidence="7">
    <location>
        <begin position="434"/>
        <end position="459"/>
    </location>
</feature>
<dbReference type="GO" id="GO:0042910">
    <property type="term" value="F:xenobiotic transmembrane transporter activity"/>
    <property type="evidence" value="ECO:0007669"/>
    <property type="project" value="InterPro"/>
</dbReference>
<dbReference type="OrthoDB" id="2126698at2759"/>
<feature type="region of interest" description="Disordered" evidence="6">
    <location>
        <begin position="22"/>
        <end position="107"/>
    </location>
</feature>
<keyword evidence="3 7" id="KW-0812">Transmembrane</keyword>
<feature type="transmembrane region" description="Helical" evidence="7">
    <location>
        <begin position="290"/>
        <end position="308"/>
    </location>
</feature>
<dbReference type="CDD" id="cd13132">
    <property type="entry name" value="MATE_eukaryotic"/>
    <property type="match status" value="1"/>
</dbReference>
<evidence type="ECO:0000256" key="6">
    <source>
        <dbReference type="SAM" id="MobiDB-lite"/>
    </source>
</evidence>
<dbReference type="InterPro" id="IPR045069">
    <property type="entry name" value="MATE_euk"/>
</dbReference>
<sequence length="591" mass="64349">MASNQGHYVGTLPNDYAILARFASDDDHENQDEENNHLEDEELASTNDGDAGVERPITASLRARSPRRKSFPTSFIRPPPSTIPSMNFKSTPDKDPSTENGATENTPLLVPRIEEGQSGDEDRTKSNTAMFWEEMRILSKYTLPVFGTHILEYSLVIASVVSIGHLSTVALAAATLASMTASVSGFSIIQGFTSTLDTMLPSAWTSPQPQLVGLWSQRMVIVMTVTLIPVFGIWFNAEDILLFLKQDPEVAHLGGVYLKWLSIGLPAYAFNCISRRYFQSQGLFTVPTRIILVVAPINALLNYVLVWGPEPINLGYIGAPLATAISYNVVSIASVIYGVFYVPKTAWHPISRRSFTGLGILVQLGLAGVGQTASEWWSWELIGLAASLLGPVALATQSVLLVSASTTFQAPFALGVAVSVRIGNLLGEGKARRAGVVANTSIVLAMMIALFFSALFLIFRKSWARMFNDDPEVVTLVASIIPLVALFQVFDATSAVTNGVLRARGRQFTGALLNLSAYYIIGIPFGIWLAFKCGLALHGLWIGLTVSLVYCATGGVWLCLRTDWNKEVRKVMARIEAENKPGREDVERAVN</sequence>
<dbReference type="Pfam" id="PF01554">
    <property type="entry name" value="MatE"/>
    <property type="match status" value="2"/>
</dbReference>
<keyword evidence="9" id="KW-1185">Reference proteome</keyword>
<feature type="compositionally biased region" description="Acidic residues" evidence="6">
    <location>
        <begin position="26"/>
        <end position="43"/>
    </location>
</feature>
<evidence type="ECO:0000313" key="9">
    <source>
        <dbReference type="Proteomes" id="UP000054166"/>
    </source>
</evidence>
<feature type="transmembrane region" description="Helical" evidence="7">
    <location>
        <begin position="511"/>
        <end position="531"/>
    </location>
</feature>
<evidence type="ECO:0000256" key="7">
    <source>
        <dbReference type="SAM" id="Phobius"/>
    </source>
</evidence>
<keyword evidence="5 7" id="KW-0472">Membrane</keyword>
<feature type="transmembrane region" description="Helical" evidence="7">
    <location>
        <begin position="354"/>
        <end position="379"/>
    </location>
</feature>
<proteinExistence type="inferred from homology"/>
<keyword evidence="4 7" id="KW-1133">Transmembrane helix</keyword>
<feature type="transmembrane region" description="Helical" evidence="7">
    <location>
        <begin position="141"/>
        <end position="163"/>
    </location>
</feature>
<comment type="subcellular location">
    <subcellularLocation>
        <location evidence="1">Membrane</location>
        <topology evidence="1">Multi-pass membrane protein</topology>
    </subcellularLocation>
</comment>
<evidence type="ECO:0000256" key="4">
    <source>
        <dbReference type="ARBA" id="ARBA00022989"/>
    </source>
</evidence>
<dbReference type="InterPro" id="IPR002528">
    <property type="entry name" value="MATE_fam"/>
</dbReference>
<feature type="transmembrane region" description="Helical" evidence="7">
    <location>
        <begin position="471"/>
        <end position="490"/>
    </location>
</feature>
<dbReference type="PANTHER" id="PTHR11206">
    <property type="entry name" value="MULTIDRUG RESISTANCE PROTEIN"/>
    <property type="match status" value="1"/>
</dbReference>
<protein>
    <recommendedName>
        <fullName evidence="10">MATE efflux family protein</fullName>
    </recommendedName>
</protein>
<dbReference type="GO" id="GO:1990961">
    <property type="term" value="P:xenobiotic detoxification by transmembrane export across the plasma membrane"/>
    <property type="evidence" value="ECO:0007669"/>
    <property type="project" value="InterPro"/>
</dbReference>
<evidence type="ECO:0000313" key="8">
    <source>
        <dbReference type="EMBL" id="KIM76226.1"/>
    </source>
</evidence>